<dbReference type="KEGG" id="lae:LBAT_1030"/>
<dbReference type="EMBL" id="CP044496">
    <property type="protein sequence ID" value="QFG51431.1"/>
    <property type="molecule type" value="Genomic_DNA"/>
</dbReference>
<dbReference type="Pfam" id="PF13253">
    <property type="entry name" value="DUF4044"/>
    <property type="match status" value="1"/>
</dbReference>
<dbReference type="PATRIC" id="fig|1600.4.peg.1054"/>
<evidence type="ECO:0000256" key="1">
    <source>
        <dbReference type="SAM" id="Phobius"/>
    </source>
</evidence>
<dbReference type="GeneID" id="78212389"/>
<keyword evidence="1" id="KW-1133">Transmembrane helix</keyword>
<feature type="transmembrane region" description="Helical" evidence="1">
    <location>
        <begin position="12"/>
        <end position="38"/>
    </location>
</feature>
<evidence type="ECO:0000313" key="5">
    <source>
        <dbReference type="Proteomes" id="UP000325393"/>
    </source>
</evidence>
<dbReference type="STRING" id="1600.LBAT_1030"/>
<dbReference type="InterPro" id="IPR025270">
    <property type="entry name" value="DUF4044"/>
</dbReference>
<proteinExistence type="predicted"/>
<dbReference type="EMBL" id="AP014808">
    <property type="protein sequence ID" value="BAQ57419.1"/>
    <property type="molecule type" value="Genomic_DNA"/>
</dbReference>
<evidence type="ECO:0000313" key="2">
    <source>
        <dbReference type="EMBL" id="BAQ57419.1"/>
    </source>
</evidence>
<name>A0A0D6A3Y2_9LACO</name>
<dbReference type="RefSeq" id="WP_082137179.1">
    <property type="nucleotide sequence ID" value="NZ_AP014808.1"/>
</dbReference>
<accession>A0A0D6A3Y2</accession>
<reference evidence="2 4" key="1">
    <citation type="submission" date="2015-03" db="EMBL/GenBank/DDBJ databases">
        <title>Complete genome sequence of Lactobacillus acetotolerans NBRC 13120.</title>
        <authorList>
            <person name="Toh H."/>
            <person name="Morita H."/>
            <person name="Fujita N."/>
        </authorList>
    </citation>
    <scope>NUCLEOTIDE SEQUENCE [LARGE SCALE GENOMIC DNA]</scope>
    <source>
        <strain evidence="2 4">NBRC 13120</strain>
    </source>
</reference>
<organism evidence="2 4">
    <name type="scientific">Lactobacillus acetotolerans</name>
    <dbReference type="NCBI Taxonomy" id="1600"/>
    <lineage>
        <taxon>Bacteria</taxon>
        <taxon>Bacillati</taxon>
        <taxon>Bacillota</taxon>
        <taxon>Bacilli</taxon>
        <taxon>Lactobacillales</taxon>
        <taxon>Lactobacillaceae</taxon>
        <taxon>Lactobacillus</taxon>
    </lineage>
</organism>
<keyword evidence="1" id="KW-0472">Membrane</keyword>
<gene>
    <name evidence="3" type="ORF">LA749_05240</name>
    <name evidence="2" type="ORF">LBAT_1030</name>
</gene>
<sequence length="44" mass="4875">MARKKKRSRFQKLTIFMAWLMAVITLFGVIAGTIGALANAGMFN</sequence>
<evidence type="ECO:0000313" key="4">
    <source>
        <dbReference type="Proteomes" id="UP000035709"/>
    </source>
</evidence>
<keyword evidence="4" id="KW-1185">Reference proteome</keyword>
<dbReference type="OrthoDB" id="2326870at2"/>
<reference evidence="3 5" key="2">
    <citation type="submission" date="2019-09" db="EMBL/GenBank/DDBJ databases">
        <title>Genome sequencing of Lactobacillus acetotolerans.</title>
        <authorList>
            <person name="Kim K."/>
        </authorList>
    </citation>
    <scope>NUCLEOTIDE SEQUENCE [LARGE SCALE GENOMIC DNA]</scope>
    <source>
        <strain evidence="3 5">LA749</strain>
    </source>
</reference>
<dbReference type="Proteomes" id="UP000035709">
    <property type="component" value="Chromosome"/>
</dbReference>
<evidence type="ECO:0000313" key="3">
    <source>
        <dbReference type="EMBL" id="QFG51431.1"/>
    </source>
</evidence>
<dbReference type="AlphaFoldDB" id="A0A0D6A3Y2"/>
<keyword evidence="1" id="KW-0812">Transmembrane</keyword>
<dbReference type="Proteomes" id="UP000325393">
    <property type="component" value="Chromosome"/>
</dbReference>
<protein>
    <submittedName>
        <fullName evidence="3">DUF4044 domain-containing protein</fullName>
    </submittedName>
</protein>